<sequence>MENWKVEEITLIGREPGQPERQATLACESVLWSPSSDVPPARDEGTEAGYLLARGIDAKQLADVSWVPTQVRFNAEGYMEAREFRVTGWEADPDAGTLKLPIP</sequence>
<reference evidence="1 2" key="1">
    <citation type="submission" date="2016-06" db="EMBL/GenBank/DDBJ databases">
        <title>Complete genome sequences of Bordetella bronchialis and Bordetella flabilis.</title>
        <authorList>
            <person name="LiPuma J.J."/>
            <person name="Spilker T."/>
        </authorList>
    </citation>
    <scope>NUCLEOTIDE SEQUENCE [LARGE SCALE GENOMIC DNA]</scope>
    <source>
        <strain evidence="1 2">AU10664</strain>
    </source>
</reference>
<dbReference type="OrthoDB" id="8636151at2"/>
<proteinExistence type="predicted"/>
<protein>
    <submittedName>
        <fullName evidence="1">Uncharacterized protein</fullName>
    </submittedName>
</protein>
<evidence type="ECO:0000313" key="2">
    <source>
        <dbReference type="Proteomes" id="UP000091926"/>
    </source>
</evidence>
<name>A0A193GG00_9BORD</name>
<dbReference type="KEGG" id="bfz:BAU07_17860"/>
<organism evidence="1 2">
    <name type="scientific">Bordetella flabilis</name>
    <dbReference type="NCBI Taxonomy" id="463014"/>
    <lineage>
        <taxon>Bacteria</taxon>
        <taxon>Pseudomonadati</taxon>
        <taxon>Pseudomonadota</taxon>
        <taxon>Betaproteobacteria</taxon>
        <taxon>Burkholderiales</taxon>
        <taxon>Alcaligenaceae</taxon>
        <taxon>Bordetella</taxon>
    </lineage>
</organism>
<evidence type="ECO:0000313" key="1">
    <source>
        <dbReference type="EMBL" id="ANN78735.1"/>
    </source>
</evidence>
<dbReference type="Proteomes" id="UP000091926">
    <property type="component" value="Chromosome"/>
</dbReference>
<accession>A0A193GG00</accession>
<dbReference type="EMBL" id="CP016172">
    <property type="protein sequence ID" value="ANN78735.1"/>
    <property type="molecule type" value="Genomic_DNA"/>
</dbReference>
<dbReference type="RefSeq" id="WP_066660297.1">
    <property type="nucleotide sequence ID" value="NZ_CBCSCL010000004.1"/>
</dbReference>
<gene>
    <name evidence="1" type="ORF">BAU07_17860</name>
</gene>
<dbReference type="AlphaFoldDB" id="A0A193GG00"/>
<keyword evidence="2" id="KW-1185">Reference proteome</keyword>